<dbReference type="AlphaFoldDB" id="A0A9D4RAJ6"/>
<gene>
    <name evidence="1" type="ORF">DPMN_024183</name>
</gene>
<name>A0A9D4RAJ6_DREPO</name>
<reference evidence="1" key="1">
    <citation type="journal article" date="2019" name="bioRxiv">
        <title>The Genome of the Zebra Mussel, Dreissena polymorpha: A Resource for Invasive Species Research.</title>
        <authorList>
            <person name="McCartney M.A."/>
            <person name="Auch B."/>
            <person name="Kono T."/>
            <person name="Mallez S."/>
            <person name="Zhang Y."/>
            <person name="Obille A."/>
            <person name="Becker A."/>
            <person name="Abrahante J.E."/>
            <person name="Garbe J."/>
            <person name="Badalamenti J.P."/>
            <person name="Herman A."/>
            <person name="Mangelson H."/>
            <person name="Liachko I."/>
            <person name="Sullivan S."/>
            <person name="Sone E.D."/>
            <person name="Koren S."/>
            <person name="Silverstein K.A.T."/>
            <person name="Beckman K.B."/>
            <person name="Gohl D.M."/>
        </authorList>
    </citation>
    <scope>NUCLEOTIDE SEQUENCE</scope>
    <source>
        <strain evidence="1">Duluth1</strain>
        <tissue evidence="1">Whole animal</tissue>
    </source>
</reference>
<proteinExistence type="predicted"/>
<comment type="caution">
    <text evidence="1">The sequence shown here is derived from an EMBL/GenBank/DDBJ whole genome shotgun (WGS) entry which is preliminary data.</text>
</comment>
<dbReference type="Proteomes" id="UP000828390">
    <property type="component" value="Unassembled WGS sequence"/>
</dbReference>
<keyword evidence="2" id="KW-1185">Reference proteome</keyword>
<evidence type="ECO:0000313" key="1">
    <source>
        <dbReference type="EMBL" id="KAH3861256.1"/>
    </source>
</evidence>
<organism evidence="1 2">
    <name type="scientific">Dreissena polymorpha</name>
    <name type="common">Zebra mussel</name>
    <name type="synonym">Mytilus polymorpha</name>
    <dbReference type="NCBI Taxonomy" id="45954"/>
    <lineage>
        <taxon>Eukaryota</taxon>
        <taxon>Metazoa</taxon>
        <taxon>Spiralia</taxon>
        <taxon>Lophotrochozoa</taxon>
        <taxon>Mollusca</taxon>
        <taxon>Bivalvia</taxon>
        <taxon>Autobranchia</taxon>
        <taxon>Heteroconchia</taxon>
        <taxon>Euheterodonta</taxon>
        <taxon>Imparidentia</taxon>
        <taxon>Neoheterodontei</taxon>
        <taxon>Myida</taxon>
        <taxon>Dreissenoidea</taxon>
        <taxon>Dreissenidae</taxon>
        <taxon>Dreissena</taxon>
    </lineage>
</organism>
<sequence>MFRDSDKTPSYKADDADKMIYMVFDRRHAADDILFFIRPNTTGLVCRNQGPPFEDLHKRAD</sequence>
<dbReference type="EMBL" id="JAIWYP010000002">
    <property type="protein sequence ID" value="KAH3861256.1"/>
    <property type="molecule type" value="Genomic_DNA"/>
</dbReference>
<protein>
    <submittedName>
        <fullName evidence="1">Uncharacterized protein</fullName>
    </submittedName>
</protein>
<reference evidence="1" key="2">
    <citation type="submission" date="2020-11" db="EMBL/GenBank/DDBJ databases">
        <authorList>
            <person name="McCartney M.A."/>
            <person name="Auch B."/>
            <person name="Kono T."/>
            <person name="Mallez S."/>
            <person name="Becker A."/>
            <person name="Gohl D.M."/>
            <person name="Silverstein K.A.T."/>
            <person name="Koren S."/>
            <person name="Bechman K.B."/>
            <person name="Herman A."/>
            <person name="Abrahante J.E."/>
            <person name="Garbe J."/>
        </authorList>
    </citation>
    <scope>NUCLEOTIDE SEQUENCE</scope>
    <source>
        <strain evidence="1">Duluth1</strain>
        <tissue evidence="1">Whole animal</tissue>
    </source>
</reference>
<evidence type="ECO:0000313" key="2">
    <source>
        <dbReference type="Proteomes" id="UP000828390"/>
    </source>
</evidence>
<accession>A0A9D4RAJ6</accession>